<keyword evidence="1" id="KW-0472">Membrane</keyword>
<dbReference type="Proteomes" id="UP000016529">
    <property type="component" value="Unassembled WGS sequence"/>
</dbReference>
<sequence>MNNERKSHLALWPFRVRPFPLERLPLNPLGDFPYAFSLFYIYIKFSLVAILNYFSISNEYFNAVRYKMKKADHCDLLFFTFISVD</sequence>
<protein>
    <submittedName>
        <fullName evidence="2">Uncharacterized protein</fullName>
    </submittedName>
</protein>
<evidence type="ECO:0000313" key="2">
    <source>
        <dbReference type="EMBL" id="ERF77451.1"/>
    </source>
</evidence>
<feature type="transmembrane region" description="Helical" evidence="1">
    <location>
        <begin position="34"/>
        <end position="56"/>
    </location>
</feature>
<comment type="caution">
    <text evidence="2">The sequence shown here is derived from an EMBL/GenBank/DDBJ whole genome shotgun (WGS) entry which is preliminary data.</text>
</comment>
<accession>U1GZ37</accession>
<keyword evidence="1" id="KW-1133">Transmembrane helix</keyword>
<evidence type="ECO:0000313" key="3">
    <source>
        <dbReference type="Proteomes" id="UP000016529"/>
    </source>
</evidence>
<name>U1GZ37_9PAST</name>
<organism evidence="2 3">
    <name type="scientific">Gallibacterium anatis 12656/12</name>
    <dbReference type="NCBI Taxonomy" id="1195244"/>
    <lineage>
        <taxon>Bacteria</taxon>
        <taxon>Pseudomonadati</taxon>
        <taxon>Pseudomonadota</taxon>
        <taxon>Gammaproteobacteria</taxon>
        <taxon>Pasteurellales</taxon>
        <taxon>Pasteurellaceae</taxon>
        <taxon>Gallibacterium</taxon>
    </lineage>
</organism>
<dbReference type="AlphaFoldDB" id="U1GZ37"/>
<reference evidence="2 3" key="1">
    <citation type="journal article" date="2013" name="Genome Announc.">
        <title>Draft Genome Sequence of Gallibacterium anatis bv. haemolytica 12656-12 Liver, an Isolate Obtained from the Liver of a Septicemic Chicken.</title>
        <authorList>
            <person name="Kudirkiene E."/>
            <person name="Christensen H."/>
            <person name="Bojesen A.M."/>
        </authorList>
    </citation>
    <scope>NUCLEOTIDE SEQUENCE [LARGE SCALE GENOMIC DNA]</scope>
    <source>
        <strain evidence="2">12656/12</strain>
    </source>
</reference>
<proteinExistence type="predicted"/>
<keyword evidence="1" id="KW-0812">Transmembrane</keyword>
<evidence type="ECO:0000256" key="1">
    <source>
        <dbReference type="SAM" id="Phobius"/>
    </source>
</evidence>
<gene>
    <name evidence="2" type="ORF">N561_11420</name>
</gene>
<dbReference type="EMBL" id="AVOX01000064">
    <property type="protein sequence ID" value="ERF77451.1"/>
    <property type="molecule type" value="Genomic_DNA"/>
</dbReference>